<dbReference type="InterPro" id="IPR003593">
    <property type="entry name" value="AAA+_ATPase"/>
</dbReference>
<gene>
    <name evidence="11" type="ORF">NGB36_01825</name>
</gene>
<accession>A0ABT1PNX0</accession>
<evidence type="ECO:0000256" key="3">
    <source>
        <dbReference type="ARBA" id="ARBA00022741"/>
    </source>
</evidence>
<evidence type="ECO:0000259" key="9">
    <source>
        <dbReference type="PROSITE" id="PS50893"/>
    </source>
</evidence>
<evidence type="ECO:0000256" key="8">
    <source>
        <dbReference type="SAM" id="Phobius"/>
    </source>
</evidence>
<name>A0ABT1PNX0_9ACTN</name>
<feature type="transmembrane region" description="Helical" evidence="8">
    <location>
        <begin position="275"/>
        <end position="292"/>
    </location>
</feature>
<dbReference type="Pfam" id="PF00664">
    <property type="entry name" value="ABC_membrane"/>
    <property type="match status" value="1"/>
</dbReference>
<dbReference type="InterPro" id="IPR011527">
    <property type="entry name" value="ABC1_TM_dom"/>
</dbReference>
<keyword evidence="12" id="KW-1185">Reference proteome</keyword>
<evidence type="ECO:0000256" key="7">
    <source>
        <dbReference type="SAM" id="MobiDB-lite"/>
    </source>
</evidence>
<dbReference type="Proteomes" id="UP001057702">
    <property type="component" value="Unassembled WGS sequence"/>
</dbReference>
<dbReference type="PANTHER" id="PTHR24221">
    <property type="entry name" value="ATP-BINDING CASSETTE SUB-FAMILY B"/>
    <property type="match status" value="1"/>
</dbReference>
<comment type="subcellular location">
    <subcellularLocation>
        <location evidence="1">Cell membrane</location>
        <topology evidence="1">Multi-pass membrane protein</topology>
    </subcellularLocation>
</comment>
<dbReference type="PROSITE" id="PS50929">
    <property type="entry name" value="ABC_TM1F"/>
    <property type="match status" value="1"/>
</dbReference>
<dbReference type="SMART" id="SM00382">
    <property type="entry name" value="AAA"/>
    <property type="match status" value="1"/>
</dbReference>
<dbReference type="InterPro" id="IPR003439">
    <property type="entry name" value="ABC_transporter-like_ATP-bd"/>
</dbReference>
<evidence type="ECO:0000256" key="5">
    <source>
        <dbReference type="ARBA" id="ARBA00022989"/>
    </source>
</evidence>
<evidence type="ECO:0000256" key="4">
    <source>
        <dbReference type="ARBA" id="ARBA00022840"/>
    </source>
</evidence>
<sequence length="595" mass="63426">MTRTRTQGMRRADQRQVLWRFRGYSTPYLGMLSLGLGLRICEMLADLATPWPIAAVVDRVLGATSAHNPLTQLLGTFGTGKAAMLATAAGAVLLTAAVSGAFDYSGDRVMNGIGERMSVAIRADAYAHLQRLPMSYHDRQAVGESTSRIITDCGRIKDSLVALFSTLFPGMLSVGSFAFALLWLNWRFGVIGIGCMPLVYLIGVRNRRLGHQAARREREAEGHLAALVTETLHGIRTVHAFGRQDLHDHRFAVESEGALQAGLATTRVQALRVPLLELATAGGIALLLWTGGSGVLNHWWSVGQLVVAVSYLNSMVSPIKSLSRLSVTFAQGQASGERILGILDEPCSPARSEAGLPVRAAGRIDFQGVSMCYGSRPALHGLDLTVLPGERVALIGPNGAGKSTSLALIAGLYQATHGSVLIDGRATTELPETWLHRQVAVVLQDTYLFPGTLADNIRYSRPDADDAEVAEAARAALVTDFALHLPDGLATRLGARGTGLSGGQRQRVGIARAMLADAPIVLLDEPTSGLDAHAERLVIGALERLVASRTVVMTTHRPALLDMATRTVHLPARDTGRRTTGGRVPDACLPGGRPA</sequence>
<dbReference type="SUPFAM" id="SSF52540">
    <property type="entry name" value="P-loop containing nucleoside triphosphate hydrolases"/>
    <property type="match status" value="1"/>
</dbReference>
<keyword evidence="5 8" id="KW-1133">Transmembrane helix</keyword>
<dbReference type="PANTHER" id="PTHR24221:SF468">
    <property type="entry name" value="ABC TRANSPORTER"/>
    <property type="match status" value="1"/>
</dbReference>
<dbReference type="Pfam" id="PF00005">
    <property type="entry name" value="ABC_tran"/>
    <property type="match status" value="1"/>
</dbReference>
<protein>
    <submittedName>
        <fullName evidence="11">ABC transporter ATP-binding protein/permease</fullName>
    </submittedName>
</protein>
<dbReference type="GO" id="GO:0005524">
    <property type="term" value="F:ATP binding"/>
    <property type="evidence" value="ECO:0007669"/>
    <property type="project" value="UniProtKB-KW"/>
</dbReference>
<evidence type="ECO:0000259" key="10">
    <source>
        <dbReference type="PROSITE" id="PS50929"/>
    </source>
</evidence>
<reference evidence="11" key="1">
    <citation type="submission" date="2022-06" db="EMBL/GenBank/DDBJ databases">
        <title>Draft genome sequence of Streptomyces sp. RB6PN25 isolated from peat swamp forest in Thailand.</title>
        <authorList>
            <person name="Duangmal K."/>
            <person name="Klaysubun C."/>
        </authorList>
    </citation>
    <scope>NUCLEOTIDE SEQUENCE</scope>
    <source>
        <strain evidence="11">RB6PN25</strain>
    </source>
</reference>
<feature type="domain" description="ABC transmembrane type-1" evidence="10">
    <location>
        <begin position="34"/>
        <end position="331"/>
    </location>
</feature>
<feature type="transmembrane region" description="Helical" evidence="8">
    <location>
        <begin position="160"/>
        <end position="182"/>
    </location>
</feature>
<dbReference type="RefSeq" id="WP_255918222.1">
    <property type="nucleotide sequence ID" value="NZ_JANFNG010000001.1"/>
</dbReference>
<dbReference type="PROSITE" id="PS50893">
    <property type="entry name" value="ABC_TRANSPORTER_2"/>
    <property type="match status" value="1"/>
</dbReference>
<evidence type="ECO:0000256" key="2">
    <source>
        <dbReference type="ARBA" id="ARBA00022692"/>
    </source>
</evidence>
<keyword evidence="6 8" id="KW-0472">Membrane</keyword>
<dbReference type="Gene3D" id="3.40.50.300">
    <property type="entry name" value="P-loop containing nucleotide triphosphate hydrolases"/>
    <property type="match status" value="1"/>
</dbReference>
<dbReference type="SUPFAM" id="SSF90123">
    <property type="entry name" value="ABC transporter transmembrane region"/>
    <property type="match status" value="1"/>
</dbReference>
<keyword evidence="2 8" id="KW-0812">Transmembrane</keyword>
<proteinExistence type="predicted"/>
<feature type="transmembrane region" description="Helical" evidence="8">
    <location>
        <begin position="188"/>
        <end position="206"/>
    </location>
</feature>
<evidence type="ECO:0000313" key="11">
    <source>
        <dbReference type="EMBL" id="MCQ4079376.1"/>
    </source>
</evidence>
<dbReference type="CDD" id="cd18564">
    <property type="entry name" value="ABC_6TM_exporter_like"/>
    <property type="match status" value="1"/>
</dbReference>
<evidence type="ECO:0000256" key="1">
    <source>
        <dbReference type="ARBA" id="ARBA00004651"/>
    </source>
</evidence>
<organism evidence="11 12">
    <name type="scientific">Streptomyces humicola</name>
    <dbReference type="NCBI Taxonomy" id="2953240"/>
    <lineage>
        <taxon>Bacteria</taxon>
        <taxon>Bacillati</taxon>
        <taxon>Actinomycetota</taxon>
        <taxon>Actinomycetes</taxon>
        <taxon>Kitasatosporales</taxon>
        <taxon>Streptomycetaceae</taxon>
        <taxon>Streptomyces</taxon>
    </lineage>
</organism>
<feature type="transmembrane region" description="Helical" evidence="8">
    <location>
        <begin position="21"/>
        <end position="40"/>
    </location>
</feature>
<feature type="transmembrane region" description="Helical" evidence="8">
    <location>
        <begin position="82"/>
        <end position="102"/>
    </location>
</feature>
<dbReference type="PROSITE" id="PS00211">
    <property type="entry name" value="ABC_TRANSPORTER_1"/>
    <property type="match status" value="1"/>
</dbReference>
<dbReference type="InterPro" id="IPR039421">
    <property type="entry name" value="Type_1_exporter"/>
</dbReference>
<dbReference type="Gene3D" id="1.20.1560.10">
    <property type="entry name" value="ABC transporter type 1, transmembrane domain"/>
    <property type="match status" value="1"/>
</dbReference>
<keyword evidence="3" id="KW-0547">Nucleotide-binding</keyword>
<evidence type="ECO:0000313" key="12">
    <source>
        <dbReference type="Proteomes" id="UP001057702"/>
    </source>
</evidence>
<dbReference type="InterPro" id="IPR017871">
    <property type="entry name" value="ABC_transporter-like_CS"/>
</dbReference>
<evidence type="ECO:0000256" key="6">
    <source>
        <dbReference type="ARBA" id="ARBA00023136"/>
    </source>
</evidence>
<keyword evidence="4 11" id="KW-0067">ATP-binding</keyword>
<dbReference type="EMBL" id="JANFNG010000001">
    <property type="protein sequence ID" value="MCQ4079376.1"/>
    <property type="molecule type" value="Genomic_DNA"/>
</dbReference>
<dbReference type="InterPro" id="IPR027417">
    <property type="entry name" value="P-loop_NTPase"/>
</dbReference>
<comment type="caution">
    <text evidence="11">The sequence shown here is derived from an EMBL/GenBank/DDBJ whole genome shotgun (WGS) entry which is preliminary data.</text>
</comment>
<feature type="domain" description="ABC transporter" evidence="9">
    <location>
        <begin position="364"/>
        <end position="595"/>
    </location>
</feature>
<dbReference type="InterPro" id="IPR036640">
    <property type="entry name" value="ABC1_TM_sf"/>
</dbReference>
<feature type="region of interest" description="Disordered" evidence="7">
    <location>
        <begin position="573"/>
        <end position="595"/>
    </location>
</feature>